<dbReference type="Proteomes" id="UP000789572">
    <property type="component" value="Unassembled WGS sequence"/>
</dbReference>
<dbReference type="EMBL" id="CAJVPJ010004913">
    <property type="protein sequence ID" value="CAG8656748.1"/>
    <property type="molecule type" value="Genomic_DNA"/>
</dbReference>
<organism evidence="1 2">
    <name type="scientific">Paraglomus occultum</name>
    <dbReference type="NCBI Taxonomy" id="144539"/>
    <lineage>
        <taxon>Eukaryota</taxon>
        <taxon>Fungi</taxon>
        <taxon>Fungi incertae sedis</taxon>
        <taxon>Mucoromycota</taxon>
        <taxon>Glomeromycotina</taxon>
        <taxon>Glomeromycetes</taxon>
        <taxon>Paraglomerales</taxon>
        <taxon>Paraglomeraceae</taxon>
        <taxon>Paraglomus</taxon>
    </lineage>
</organism>
<proteinExistence type="predicted"/>
<protein>
    <submittedName>
        <fullName evidence="1">249_t:CDS:1</fullName>
    </submittedName>
</protein>
<sequence length="113" mass="12559">HDNDKSETLKILGTWLCNVVAKTNNDAFKDRLLTEAAPLLRVFQKSESNTAIEPTTTIEPTNSKPATLRPLVIRTILKTNDMLPARTPMAVTTENARELGESIARSVIDSRDR</sequence>
<dbReference type="AlphaFoldDB" id="A0A9N9H4T8"/>
<accession>A0A9N9H4T8</accession>
<feature type="non-terminal residue" evidence="1">
    <location>
        <position position="1"/>
    </location>
</feature>
<evidence type="ECO:0000313" key="1">
    <source>
        <dbReference type="EMBL" id="CAG8656748.1"/>
    </source>
</evidence>
<comment type="caution">
    <text evidence="1">The sequence shown here is derived from an EMBL/GenBank/DDBJ whole genome shotgun (WGS) entry which is preliminary data.</text>
</comment>
<evidence type="ECO:0000313" key="2">
    <source>
        <dbReference type="Proteomes" id="UP000789572"/>
    </source>
</evidence>
<feature type="non-terminal residue" evidence="1">
    <location>
        <position position="113"/>
    </location>
</feature>
<gene>
    <name evidence="1" type="ORF">POCULU_LOCUS10241</name>
</gene>
<keyword evidence="2" id="KW-1185">Reference proteome</keyword>
<reference evidence="1" key="1">
    <citation type="submission" date="2021-06" db="EMBL/GenBank/DDBJ databases">
        <authorList>
            <person name="Kallberg Y."/>
            <person name="Tangrot J."/>
            <person name="Rosling A."/>
        </authorList>
    </citation>
    <scope>NUCLEOTIDE SEQUENCE</scope>
    <source>
        <strain evidence="1">IA702</strain>
    </source>
</reference>
<name>A0A9N9H4T8_9GLOM</name>